<protein>
    <recommendedName>
        <fullName evidence="4">PROP1-like PPR domain-containing protein</fullName>
    </recommendedName>
</protein>
<accession>A0A9Q0QRE0</accession>
<dbReference type="EMBL" id="JAMYWD010000006">
    <property type="protein sequence ID" value="KAJ4969058.1"/>
    <property type="molecule type" value="Genomic_DNA"/>
</dbReference>
<dbReference type="PANTHER" id="PTHR47447:SF28">
    <property type="entry name" value="PENTACOTRIPEPTIDE-REPEAT REGION OF PRORP DOMAIN-CONTAINING PROTEIN"/>
    <property type="match status" value="1"/>
</dbReference>
<evidence type="ECO:0000313" key="6">
    <source>
        <dbReference type="Proteomes" id="UP001141806"/>
    </source>
</evidence>
<evidence type="ECO:0000313" key="5">
    <source>
        <dbReference type="EMBL" id="KAJ4969058.1"/>
    </source>
</evidence>
<evidence type="ECO:0000256" key="1">
    <source>
        <dbReference type="ARBA" id="ARBA00007626"/>
    </source>
</evidence>
<name>A0A9Q0QRE0_9MAGN</name>
<evidence type="ECO:0000256" key="3">
    <source>
        <dbReference type="PROSITE-ProRule" id="PRU00708"/>
    </source>
</evidence>
<sequence>MLLNELLAGLSVWFFRDCFFCLSHLFLVSSVFGSSPILPKPRMFDVFKRFGLRRTLKMLDGVTHPIDGVRFSLLRSFCSMNESPVLPDWFKFPQDDNSSSPDSKDDFVLPKIVNWVSNQKVDDRNINIKCVSVETIDNDVDNISSILKSRFSSPEAVVQVLGGCNVNVSKDLVDKLLKRFCNDWIPAFGFFKWAHMQMGWGPSADTYDLMVDILGKSKQFDLMWELIEKMVNFGGLISLATMTKIMRRFAGAGRWKDATETFRGIERFGMRKDTSAMNLLLDALCKERSVEHAQAAFLEFKNEIPPDSHTFNVLIHGWCRARQMDKAWLTMEEMERYGFQPCVVSYTSLIEAYCWEKDFRKVYAILDEMQAKGCSPNVVTYTIVMHSRGKAKETREAMEVYERMKRSGCVPDTSFYNSLIYILSKAGRFKDAHDLYEEMSKSGSTLNVTTYNTMISAACEHSQEEMALKLLQEMEKNLCKPDLKTYAPLLKMSCRKKWMKVLFYLLNDMVKKDVSIELGTYTLLVRGLCQNEKLELACSFFEEMVFKGLVPRDCTYNMLVEELGRKNMEKAKERIQHVMAQANVEQAGRFL</sequence>
<proteinExistence type="inferred from homology"/>
<dbReference type="SUPFAM" id="SSF48452">
    <property type="entry name" value="TPR-like"/>
    <property type="match status" value="1"/>
</dbReference>
<evidence type="ECO:0000259" key="4">
    <source>
        <dbReference type="Pfam" id="PF17177"/>
    </source>
</evidence>
<dbReference type="Pfam" id="PF13041">
    <property type="entry name" value="PPR_2"/>
    <property type="match status" value="3"/>
</dbReference>
<dbReference type="InterPro" id="IPR011990">
    <property type="entry name" value="TPR-like_helical_dom_sf"/>
</dbReference>
<dbReference type="AlphaFoldDB" id="A0A9Q0QRE0"/>
<feature type="repeat" description="PPR" evidence="3">
    <location>
        <begin position="412"/>
        <end position="446"/>
    </location>
</feature>
<feature type="repeat" description="PPR" evidence="3">
    <location>
        <begin position="342"/>
        <end position="376"/>
    </location>
</feature>
<gene>
    <name evidence="5" type="ORF">NE237_015759</name>
</gene>
<evidence type="ECO:0000256" key="2">
    <source>
        <dbReference type="ARBA" id="ARBA00022737"/>
    </source>
</evidence>
<dbReference type="OrthoDB" id="185373at2759"/>
<dbReference type="Gene3D" id="1.25.40.10">
    <property type="entry name" value="Tetratricopeptide repeat domain"/>
    <property type="match status" value="4"/>
</dbReference>
<feature type="repeat" description="PPR" evidence="3">
    <location>
        <begin position="517"/>
        <end position="551"/>
    </location>
</feature>
<dbReference type="PANTHER" id="PTHR47447">
    <property type="entry name" value="OS03G0856100 PROTEIN"/>
    <property type="match status" value="1"/>
</dbReference>
<feature type="repeat" description="PPR" evidence="3">
    <location>
        <begin position="447"/>
        <end position="481"/>
    </location>
</feature>
<comment type="caution">
    <text evidence="5">The sequence shown here is derived from an EMBL/GenBank/DDBJ whole genome shotgun (WGS) entry which is preliminary data.</text>
</comment>
<keyword evidence="6" id="KW-1185">Reference proteome</keyword>
<organism evidence="5 6">
    <name type="scientific">Protea cynaroides</name>
    <dbReference type="NCBI Taxonomy" id="273540"/>
    <lineage>
        <taxon>Eukaryota</taxon>
        <taxon>Viridiplantae</taxon>
        <taxon>Streptophyta</taxon>
        <taxon>Embryophyta</taxon>
        <taxon>Tracheophyta</taxon>
        <taxon>Spermatophyta</taxon>
        <taxon>Magnoliopsida</taxon>
        <taxon>Proteales</taxon>
        <taxon>Proteaceae</taxon>
        <taxon>Protea</taxon>
    </lineage>
</organism>
<dbReference type="Pfam" id="PF01535">
    <property type="entry name" value="PPR"/>
    <property type="match status" value="1"/>
</dbReference>
<dbReference type="PROSITE" id="PS51375">
    <property type="entry name" value="PPR"/>
    <property type="match status" value="6"/>
</dbReference>
<reference evidence="5" key="1">
    <citation type="journal article" date="2023" name="Plant J.">
        <title>The genome of the king protea, Protea cynaroides.</title>
        <authorList>
            <person name="Chang J."/>
            <person name="Duong T.A."/>
            <person name="Schoeman C."/>
            <person name="Ma X."/>
            <person name="Roodt D."/>
            <person name="Barker N."/>
            <person name="Li Z."/>
            <person name="Van de Peer Y."/>
            <person name="Mizrachi E."/>
        </authorList>
    </citation>
    <scope>NUCLEOTIDE SEQUENCE</scope>
    <source>
        <tissue evidence="5">Young leaves</tissue>
    </source>
</reference>
<comment type="similarity">
    <text evidence="1">Belongs to the PPR family. P subfamily.</text>
</comment>
<dbReference type="Proteomes" id="UP001141806">
    <property type="component" value="Unassembled WGS sequence"/>
</dbReference>
<feature type="repeat" description="PPR" evidence="3">
    <location>
        <begin position="307"/>
        <end position="341"/>
    </location>
</feature>
<keyword evidence="2" id="KW-0677">Repeat</keyword>
<dbReference type="NCBIfam" id="TIGR00756">
    <property type="entry name" value="PPR"/>
    <property type="match status" value="6"/>
</dbReference>
<dbReference type="Pfam" id="PF17177">
    <property type="entry name" value="PPR_long"/>
    <property type="match status" value="1"/>
</dbReference>
<feature type="domain" description="PROP1-like PPR" evidence="4">
    <location>
        <begin position="387"/>
        <end position="517"/>
    </location>
</feature>
<dbReference type="InterPro" id="IPR033443">
    <property type="entry name" value="PROP1-like_PPR_dom"/>
</dbReference>
<dbReference type="InterPro" id="IPR002885">
    <property type="entry name" value="PPR_rpt"/>
</dbReference>
<feature type="repeat" description="PPR" evidence="3">
    <location>
        <begin position="377"/>
        <end position="411"/>
    </location>
</feature>